<dbReference type="AlphaFoldDB" id="A0AAE0Z1E8"/>
<gene>
    <name evidence="1" type="ORF">RRG08_034668</name>
</gene>
<evidence type="ECO:0000313" key="2">
    <source>
        <dbReference type="Proteomes" id="UP001283361"/>
    </source>
</evidence>
<keyword evidence="2" id="KW-1185">Reference proteome</keyword>
<organism evidence="1 2">
    <name type="scientific">Elysia crispata</name>
    <name type="common">lettuce slug</name>
    <dbReference type="NCBI Taxonomy" id="231223"/>
    <lineage>
        <taxon>Eukaryota</taxon>
        <taxon>Metazoa</taxon>
        <taxon>Spiralia</taxon>
        <taxon>Lophotrochozoa</taxon>
        <taxon>Mollusca</taxon>
        <taxon>Gastropoda</taxon>
        <taxon>Heterobranchia</taxon>
        <taxon>Euthyneura</taxon>
        <taxon>Panpulmonata</taxon>
        <taxon>Sacoglossa</taxon>
        <taxon>Placobranchoidea</taxon>
        <taxon>Plakobranchidae</taxon>
        <taxon>Elysia</taxon>
    </lineage>
</organism>
<evidence type="ECO:0000313" key="1">
    <source>
        <dbReference type="EMBL" id="KAK3760825.1"/>
    </source>
</evidence>
<name>A0AAE0Z1E8_9GAST</name>
<protein>
    <submittedName>
        <fullName evidence="1">Uncharacterized protein</fullName>
    </submittedName>
</protein>
<dbReference type="Proteomes" id="UP001283361">
    <property type="component" value="Unassembled WGS sequence"/>
</dbReference>
<sequence length="113" mass="12878">MSICHDHSGNGFLHHQSARYEHPTPVEYRHATIMSSAVKALVSPQRNTRTEFYDNFFDISSSPSTTMAYDSFLLVHPDALFLTTFNSFNIYSQSKTGDQLQVVRFSPTRLSSR</sequence>
<reference evidence="1" key="1">
    <citation type="journal article" date="2023" name="G3 (Bethesda)">
        <title>A reference genome for the long-term kleptoplast-retaining sea slug Elysia crispata morphotype clarki.</title>
        <authorList>
            <person name="Eastman K.E."/>
            <person name="Pendleton A.L."/>
            <person name="Shaikh M.A."/>
            <person name="Suttiyut T."/>
            <person name="Ogas R."/>
            <person name="Tomko P."/>
            <person name="Gavelis G."/>
            <person name="Widhalm J.R."/>
            <person name="Wisecaver J.H."/>
        </authorList>
    </citation>
    <scope>NUCLEOTIDE SEQUENCE</scope>
    <source>
        <strain evidence="1">ECLA1</strain>
    </source>
</reference>
<accession>A0AAE0Z1E8</accession>
<comment type="caution">
    <text evidence="1">The sequence shown here is derived from an EMBL/GenBank/DDBJ whole genome shotgun (WGS) entry which is preliminary data.</text>
</comment>
<proteinExistence type="predicted"/>
<dbReference type="EMBL" id="JAWDGP010004939">
    <property type="protein sequence ID" value="KAK3760825.1"/>
    <property type="molecule type" value="Genomic_DNA"/>
</dbReference>